<comment type="similarity">
    <text evidence="2 8">Belongs to the extradiol ring-cleavage dioxygenase family.</text>
</comment>
<keyword evidence="4 8" id="KW-0058">Aromatic hydrocarbons catabolism</keyword>
<evidence type="ECO:0000256" key="5">
    <source>
        <dbReference type="ARBA" id="ARBA00022964"/>
    </source>
</evidence>
<evidence type="ECO:0000259" key="9">
    <source>
        <dbReference type="PROSITE" id="PS51819"/>
    </source>
</evidence>
<dbReference type="CDD" id="cd07237">
    <property type="entry name" value="BphC1-RGP6_C_like"/>
    <property type="match status" value="1"/>
</dbReference>
<keyword evidence="7 8" id="KW-0408">Iron</keyword>
<keyword evidence="6 8" id="KW-0560">Oxidoreductase</keyword>
<dbReference type="AlphaFoldDB" id="A0A0E3WE14"/>
<dbReference type="PROSITE" id="PS51819">
    <property type="entry name" value="VOC"/>
    <property type="match status" value="2"/>
</dbReference>
<name>A0A0E3WE14_MYCLN</name>
<evidence type="ECO:0000256" key="7">
    <source>
        <dbReference type="ARBA" id="ARBA00023004"/>
    </source>
</evidence>
<dbReference type="GO" id="GO:0051213">
    <property type="term" value="F:dioxygenase activity"/>
    <property type="evidence" value="ECO:0007669"/>
    <property type="project" value="UniProtKB-KW"/>
</dbReference>
<evidence type="ECO:0000256" key="8">
    <source>
        <dbReference type="RuleBase" id="RU000683"/>
    </source>
</evidence>
<evidence type="ECO:0000313" key="10">
    <source>
        <dbReference type="EMBL" id="CQD22603.1"/>
    </source>
</evidence>
<feature type="domain" description="VOC" evidence="9">
    <location>
        <begin position="5"/>
        <end position="119"/>
    </location>
</feature>
<evidence type="ECO:0000313" key="11">
    <source>
        <dbReference type="Proteomes" id="UP000199251"/>
    </source>
</evidence>
<dbReference type="RefSeq" id="WP_090607928.1">
    <property type="nucleotide sequence ID" value="NZ_CTEE01000001.1"/>
</dbReference>
<dbReference type="InterPro" id="IPR000486">
    <property type="entry name" value="Xdiol_ring_cleave_dOase_1/2"/>
</dbReference>
<dbReference type="SUPFAM" id="SSF54593">
    <property type="entry name" value="Glyoxalase/Bleomycin resistance protein/Dihydroxybiphenyl dioxygenase"/>
    <property type="match status" value="2"/>
</dbReference>
<dbReference type="CDD" id="cd07252">
    <property type="entry name" value="BphC1-RGP6_N_like"/>
    <property type="match status" value="1"/>
</dbReference>
<dbReference type="Pfam" id="PF22632">
    <property type="entry name" value="BphC_D1"/>
    <property type="match status" value="1"/>
</dbReference>
<dbReference type="OrthoDB" id="6909416at2"/>
<feature type="domain" description="VOC" evidence="9">
    <location>
        <begin position="142"/>
        <end position="258"/>
    </location>
</feature>
<dbReference type="Pfam" id="PF00903">
    <property type="entry name" value="Glyoxalase"/>
    <property type="match status" value="1"/>
</dbReference>
<evidence type="ECO:0000256" key="2">
    <source>
        <dbReference type="ARBA" id="ARBA00008784"/>
    </source>
</evidence>
<keyword evidence="3" id="KW-0479">Metal-binding</keyword>
<accession>A0A0E3WE14</accession>
<dbReference type="InterPro" id="IPR029068">
    <property type="entry name" value="Glyas_Bleomycin-R_OHBP_Dase"/>
</dbReference>
<reference evidence="10 11" key="1">
    <citation type="submission" date="2015-03" db="EMBL/GenBank/DDBJ databases">
        <authorList>
            <person name="Urmite Genomes"/>
        </authorList>
    </citation>
    <scope>NUCLEOTIDE SEQUENCE [LARGE SCALE GENOMIC DNA]</scope>
    <source>
        <strain evidence="10 11">CSUR P1491</strain>
    </source>
</reference>
<evidence type="ECO:0000256" key="1">
    <source>
        <dbReference type="ARBA" id="ARBA00001954"/>
    </source>
</evidence>
<dbReference type="Gene3D" id="3.10.180.10">
    <property type="entry name" value="2,3-Dihydroxybiphenyl 1,2-Dioxygenase, domain 1"/>
    <property type="match status" value="2"/>
</dbReference>
<dbReference type="InterPro" id="IPR004360">
    <property type="entry name" value="Glyas_Fos-R_dOase_dom"/>
</dbReference>
<evidence type="ECO:0000256" key="3">
    <source>
        <dbReference type="ARBA" id="ARBA00022723"/>
    </source>
</evidence>
<dbReference type="Proteomes" id="UP000199251">
    <property type="component" value="Unassembled WGS sequence"/>
</dbReference>
<dbReference type="GO" id="GO:0008198">
    <property type="term" value="F:ferrous iron binding"/>
    <property type="evidence" value="ECO:0007669"/>
    <property type="project" value="InterPro"/>
</dbReference>
<evidence type="ECO:0000256" key="4">
    <source>
        <dbReference type="ARBA" id="ARBA00022797"/>
    </source>
</evidence>
<protein>
    <submittedName>
        <fullName evidence="10">Glyoxalase/bleomycin resistance protein/dioxygenase</fullName>
    </submittedName>
</protein>
<evidence type="ECO:0000256" key="6">
    <source>
        <dbReference type="ARBA" id="ARBA00023002"/>
    </source>
</evidence>
<gene>
    <name evidence="10" type="ORF">BN1232_05678</name>
</gene>
<keyword evidence="5 8" id="KW-0223">Dioxygenase</keyword>
<dbReference type="EMBL" id="CTEE01000001">
    <property type="protein sequence ID" value="CQD22603.1"/>
    <property type="molecule type" value="Genomic_DNA"/>
</dbReference>
<sequence length="294" mass="32372">MAVRALGYLGVESPRAKEWLDFGPGILGMEAKEATAGTIALRMDDHSYRIAIYEGEHNRVCYLGWDVGSPDCLDQFVATADRTGLPYAVGTPEQCAERAVLGLVRVTDPVGFEHELFYGLQVAPRSFQPGRPLSGFVTGTQGLGHAVLIVPDAASAEAFYMDVLGHHKSDEIHTFLNLKFYHCNPRHHSLALAAVPGMRGLHHVMVQLRELDDVGIAYDLCRQQGLPISMTLGRHTNDQMVSFYVRTPAGFDIEYGWGATEVDEQTWSVAKYSRTSVWGHEMADLEPGALEPVT</sequence>
<organism evidence="10 11">
    <name type="scientific">Mycobacterium lentiflavum</name>
    <dbReference type="NCBI Taxonomy" id="141349"/>
    <lineage>
        <taxon>Bacteria</taxon>
        <taxon>Bacillati</taxon>
        <taxon>Actinomycetota</taxon>
        <taxon>Actinomycetes</taxon>
        <taxon>Mycobacteriales</taxon>
        <taxon>Mycobacteriaceae</taxon>
        <taxon>Mycobacterium</taxon>
        <taxon>Mycobacterium simiae complex</taxon>
    </lineage>
</organism>
<dbReference type="PROSITE" id="PS00082">
    <property type="entry name" value="EXTRADIOL_DIOXYGENAS"/>
    <property type="match status" value="1"/>
</dbReference>
<dbReference type="STRING" id="141349.BN1232_05678"/>
<proteinExistence type="inferred from homology"/>
<dbReference type="InterPro" id="IPR037523">
    <property type="entry name" value="VOC_core"/>
</dbReference>
<comment type="cofactor">
    <cofactor evidence="1 8">
        <name>Fe(2+)</name>
        <dbReference type="ChEBI" id="CHEBI:29033"/>
    </cofactor>
</comment>